<reference evidence="3" key="1">
    <citation type="journal article" date="2019" name="Int. J. Syst. Evol. Microbiol.">
        <title>The Global Catalogue of Microorganisms (GCM) 10K type strain sequencing project: providing services to taxonomists for standard genome sequencing and annotation.</title>
        <authorList>
            <consortium name="The Broad Institute Genomics Platform"/>
            <consortium name="The Broad Institute Genome Sequencing Center for Infectious Disease"/>
            <person name="Wu L."/>
            <person name="Ma J."/>
        </authorList>
    </citation>
    <scope>NUCLEOTIDE SEQUENCE [LARGE SCALE GENOMIC DNA]</scope>
    <source>
        <strain evidence="3">CCUG 56754</strain>
    </source>
</reference>
<proteinExistence type="predicted"/>
<dbReference type="RefSeq" id="WP_390363064.1">
    <property type="nucleotide sequence ID" value="NZ_JBHTKJ010000035.1"/>
</dbReference>
<evidence type="ECO:0000313" key="3">
    <source>
        <dbReference type="Proteomes" id="UP001597040"/>
    </source>
</evidence>
<dbReference type="EMBL" id="JBHTKJ010000035">
    <property type="protein sequence ID" value="MFD1039403.1"/>
    <property type="molecule type" value="Genomic_DNA"/>
</dbReference>
<keyword evidence="1" id="KW-0175">Coiled coil</keyword>
<keyword evidence="3" id="KW-1185">Reference proteome</keyword>
<sequence length="304" mass="36379">MTKHPLVPLLKKNVVSSIKKEEKEKPTYFSYLESDQENLTDIYNMLNINKNLSSKPHREIVKYRKKTQSYREDKLRIKSASGEIIPEILPFIDSLFKALEKAGAKIVSKFDETQVLYKKYTILLNFKIPCKKIMFSPDDKEYSTYNTFKYETTGKIIVEVGYKLYWRNWSKNEKLMKQTKTMTAEDLLRKVFLNIFSLPSIIDEEEKSYIIAEKKRLKEEQERELLRKRREKDYKRTQDLLNNSMNYFNSNLIKEYISAELDKTTDEYEWAMNKANWIQDSNKYQDDLLREEDKKVLLNIKTTI</sequence>
<accession>A0ABW3LNL2</accession>
<evidence type="ECO:0000313" key="2">
    <source>
        <dbReference type="EMBL" id="MFD1039403.1"/>
    </source>
</evidence>
<dbReference type="Proteomes" id="UP001597040">
    <property type="component" value="Unassembled WGS sequence"/>
</dbReference>
<protein>
    <submittedName>
        <fullName evidence="2">Uncharacterized protein</fullName>
    </submittedName>
</protein>
<evidence type="ECO:0000256" key="1">
    <source>
        <dbReference type="SAM" id="Coils"/>
    </source>
</evidence>
<feature type="coiled-coil region" evidence="1">
    <location>
        <begin position="202"/>
        <end position="231"/>
    </location>
</feature>
<comment type="caution">
    <text evidence="2">The sequence shown here is derived from an EMBL/GenBank/DDBJ whole genome shotgun (WGS) entry which is preliminary data.</text>
</comment>
<gene>
    <name evidence="2" type="ORF">ACFQ3N_13510</name>
</gene>
<name>A0ABW3LNL2_9BACI</name>
<organism evidence="2 3">
    <name type="scientific">Virgibacillus byunsanensis</name>
    <dbReference type="NCBI Taxonomy" id="570945"/>
    <lineage>
        <taxon>Bacteria</taxon>
        <taxon>Bacillati</taxon>
        <taxon>Bacillota</taxon>
        <taxon>Bacilli</taxon>
        <taxon>Bacillales</taxon>
        <taxon>Bacillaceae</taxon>
        <taxon>Virgibacillus</taxon>
    </lineage>
</organism>